<dbReference type="EMBL" id="FUWJ01000009">
    <property type="protein sequence ID" value="SKA31030.1"/>
    <property type="molecule type" value="Genomic_DNA"/>
</dbReference>
<dbReference type="OrthoDB" id="8433179at2"/>
<reference evidence="2" key="1">
    <citation type="submission" date="2017-02" db="EMBL/GenBank/DDBJ databases">
        <authorList>
            <person name="Varghese N."/>
            <person name="Submissions S."/>
        </authorList>
    </citation>
    <scope>NUCLEOTIDE SEQUENCE [LARGE SCALE GENOMIC DNA]</scope>
    <source>
        <strain evidence="2">ATCC 27094</strain>
    </source>
</reference>
<evidence type="ECO:0000313" key="2">
    <source>
        <dbReference type="Proteomes" id="UP000190092"/>
    </source>
</evidence>
<protein>
    <submittedName>
        <fullName evidence="1">Uncharacterized protein</fullName>
    </submittedName>
</protein>
<organism evidence="1 2">
    <name type="scientific">Enhydrobacter aerosaccus</name>
    <dbReference type="NCBI Taxonomy" id="225324"/>
    <lineage>
        <taxon>Bacteria</taxon>
        <taxon>Pseudomonadati</taxon>
        <taxon>Pseudomonadota</taxon>
        <taxon>Alphaproteobacteria</taxon>
        <taxon>Hyphomicrobiales</taxon>
        <taxon>Enhydrobacter</taxon>
    </lineage>
</organism>
<keyword evidence="2" id="KW-1185">Reference proteome</keyword>
<dbReference type="RefSeq" id="WP_085936819.1">
    <property type="nucleotide sequence ID" value="NZ_FUWJ01000009.1"/>
</dbReference>
<dbReference type="Proteomes" id="UP000190092">
    <property type="component" value="Unassembled WGS sequence"/>
</dbReference>
<dbReference type="STRING" id="225324.SAMN02745126_05074"/>
<sequence length="354" mass="40306">MRNLIHRATLPFFLAALFIAGLEGAIALVGNNGSYNTDFFDFSPLEQDNLQKHTIYDKFETTLTNIPSEVVQVGDSSGFYGVDPKVVTKVADRLSYLNMSCCGDAGWTGYFYEAQLAIMRQATPPKFLVLHVTPFWSPAAPAFYGDNALAVLIRDYLIKAHWWHQVRMPSEGYRLRVTNLVYHDIWVDDFTYQLHQWPTLGYPPIKEWRRMIAAGRGWVPIPVDIKDPMIKGGNPGVCKFDRGYSENELLGLVHIDTLYDYLSRFAELARRTKTRFVLVSNPVPCVVEQDAVFDDVERQIARFKRDYPEAVVPFRYFRQAPLNDFSDRWHLKEDGVVEHSARIGAALAAAASTN</sequence>
<proteinExistence type="predicted"/>
<accession>A0A1T4SRV7</accession>
<gene>
    <name evidence="1" type="ORF">SAMN02745126_05074</name>
</gene>
<evidence type="ECO:0000313" key="1">
    <source>
        <dbReference type="EMBL" id="SKA31030.1"/>
    </source>
</evidence>
<dbReference type="AlphaFoldDB" id="A0A1T4SRV7"/>
<name>A0A1T4SRV7_9HYPH</name>